<dbReference type="EMBL" id="FNCE01000004">
    <property type="protein sequence ID" value="SDG01429.1"/>
    <property type="molecule type" value="Genomic_DNA"/>
</dbReference>
<feature type="region of interest" description="Disordered" evidence="1">
    <location>
        <begin position="293"/>
        <end position="362"/>
    </location>
</feature>
<protein>
    <recommendedName>
        <fullName evidence="4">ParB-like nuclease domain-containing protein</fullName>
    </recommendedName>
</protein>
<evidence type="ECO:0000256" key="1">
    <source>
        <dbReference type="SAM" id="MobiDB-lite"/>
    </source>
</evidence>
<evidence type="ECO:0000313" key="3">
    <source>
        <dbReference type="Proteomes" id="UP000199415"/>
    </source>
</evidence>
<dbReference type="OrthoDB" id="8266067at2"/>
<accession>A0A1G7QU84</accession>
<dbReference type="STRING" id="1082479.SAMN05216241_104126"/>
<name>A0A1G7QU84_9PROT</name>
<dbReference type="Proteomes" id="UP000199415">
    <property type="component" value="Unassembled WGS sequence"/>
</dbReference>
<feature type="compositionally biased region" description="Polar residues" evidence="1">
    <location>
        <begin position="301"/>
        <end position="317"/>
    </location>
</feature>
<organism evidence="2 3">
    <name type="scientific">Limimonas halophila</name>
    <dbReference type="NCBI Taxonomy" id="1082479"/>
    <lineage>
        <taxon>Bacteria</taxon>
        <taxon>Pseudomonadati</taxon>
        <taxon>Pseudomonadota</taxon>
        <taxon>Alphaproteobacteria</taxon>
        <taxon>Rhodospirillales</taxon>
        <taxon>Rhodovibrionaceae</taxon>
        <taxon>Limimonas</taxon>
    </lineage>
</organism>
<reference evidence="2 3" key="1">
    <citation type="submission" date="2016-10" db="EMBL/GenBank/DDBJ databases">
        <authorList>
            <person name="de Groot N.N."/>
        </authorList>
    </citation>
    <scope>NUCLEOTIDE SEQUENCE [LARGE SCALE GENOMIC DNA]</scope>
    <source>
        <strain evidence="2 3">DSM 25584</strain>
    </source>
</reference>
<evidence type="ECO:0008006" key="4">
    <source>
        <dbReference type="Google" id="ProtNLM"/>
    </source>
</evidence>
<evidence type="ECO:0000313" key="2">
    <source>
        <dbReference type="EMBL" id="SDG01429.1"/>
    </source>
</evidence>
<dbReference type="AlphaFoldDB" id="A0A1G7QU84"/>
<sequence>MASPRFANWESQNVRVADIELDDRNPRVTGNYAAQADIIRYLDQAGELYNLAAAFCTQGYYPTERIVLVTGTKYKYRVVEGNRRTAALKLLQNPDILDEGAKKYRTLRSRLDNKTLRFLREVPSIIAPSRDEANIIVADKHTTTPVEKWSRIQQARFYTNIMNMGYSFDDIMQFYNLARSNLANFIKISSMYDLVSKVLLRNECSLEIKDEKKIPITVLERLFDNQHFRDFAGVSLSNQGDLSYDENDSRLIIIVSTILRDMRDKRINTRNINSNEDVERYVNTINSLLFESRDNSKSQTDKNNSSCFQDSGAQSDASDMRNVGGAQSHAQGGAEQRGEQWSQGESSGREEPKSTKKRIVPTDVKCRSKNAKIRYIFEELQKIPLDRYPNAAAVLFRSFLELLLRQALYENGELENVSRKRNNPSLSEMMAYIGDGNSDLIGDKDLKKIAKRAVAHPEMMVSTESLNAYVHNQYYYTSEKEVVEHLTHYEPLIRYIMEECEI</sequence>
<keyword evidence="3" id="KW-1185">Reference proteome</keyword>
<proteinExistence type="predicted"/>
<dbReference type="RefSeq" id="WP_143006189.1">
    <property type="nucleotide sequence ID" value="NZ_FNCE01000004.1"/>
</dbReference>
<gene>
    <name evidence="2" type="ORF">SAMN05216241_104126</name>
</gene>